<dbReference type="PIRSF" id="PIRSF003108">
    <property type="entry name" value="DinJ"/>
    <property type="match status" value="1"/>
</dbReference>
<dbReference type="STRING" id="56780.SYN_02228"/>
<keyword evidence="4" id="KW-1185">Reference proteome</keyword>
<dbReference type="GO" id="GO:0006351">
    <property type="term" value="P:DNA-templated transcription"/>
    <property type="evidence" value="ECO:0007669"/>
    <property type="project" value="TreeGrafter"/>
</dbReference>
<protein>
    <submittedName>
        <fullName evidence="3">DNA-damage-inducible protein J</fullName>
    </submittedName>
</protein>
<dbReference type="InterPro" id="IPR007337">
    <property type="entry name" value="RelB/DinJ"/>
</dbReference>
<sequence length="86" mass="9869">MARSAMINARTERELKTEVEEIFKTLGLSTTEAINLFFRQVKLRRGLPFSVEIPNEATLKEFKDSEESKGLVECEDADDMFRKLGI</sequence>
<dbReference type="HOGENOM" id="CLU_154558_12_1_7"/>
<dbReference type="InterPro" id="IPR026262">
    <property type="entry name" value="DinJ"/>
</dbReference>
<evidence type="ECO:0000256" key="1">
    <source>
        <dbReference type="ARBA" id="ARBA00010562"/>
    </source>
</evidence>
<accession>Q2LQY8</accession>
<dbReference type="InterPro" id="IPR013321">
    <property type="entry name" value="Arc_rbn_hlx_hlx"/>
</dbReference>
<dbReference type="GO" id="GO:0015643">
    <property type="term" value="F:toxic substance binding"/>
    <property type="evidence" value="ECO:0007669"/>
    <property type="project" value="InterPro"/>
</dbReference>
<evidence type="ECO:0000313" key="3">
    <source>
        <dbReference type="EMBL" id="ABC76498.1"/>
    </source>
</evidence>
<gene>
    <name evidence="3" type="ORF">SYN_02228</name>
</gene>
<organism evidence="3 4">
    <name type="scientific">Syntrophus aciditrophicus (strain SB)</name>
    <dbReference type="NCBI Taxonomy" id="56780"/>
    <lineage>
        <taxon>Bacteria</taxon>
        <taxon>Pseudomonadati</taxon>
        <taxon>Thermodesulfobacteriota</taxon>
        <taxon>Syntrophia</taxon>
        <taxon>Syntrophales</taxon>
        <taxon>Syntrophaceae</taxon>
        <taxon>Syntrophus</taxon>
    </lineage>
</organism>
<dbReference type="FunCoup" id="Q2LQY8">
    <property type="interactions" value="2"/>
</dbReference>
<dbReference type="GO" id="GO:0000987">
    <property type="term" value="F:cis-regulatory region sequence-specific DNA binding"/>
    <property type="evidence" value="ECO:0007669"/>
    <property type="project" value="InterPro"/>
</dbReference>
<comment type="similarity">
    <text evidence="1">Belongs to the RelB/DinJ antitoxin family.</text>
</comment>
<dbReference type="RefSeq" id="WP_011416532.1">
    <property type="nucleotide sequence ID" value="NC_007759.1"/>
</dbReference>
<evidence type="ECO:0000256" key="2">
    <source>
        <dbReference type="ARBA" id="ARBA00022649"/>
    </source>
</evidence>
<name>Q2LQY8_SYNAS</name>
<dbReference type="Gene3D" id="1.10.1220.10">
    <property type="entry name" value="Met repressor-like"/>
    <property type="match status" value="1"/>
</dbReference>
<keyword evidence="2" id="KW-1277">Toxin-antitoxin system</keyword>
<proteinExistence type="inferred from homology"/>
<dbReference type="EMBL" id="CP000252">
    <property type="protein sequence ID" value="ABC76498.1"/>
    <property type="molecule type" value="Genomic_DNA"/>
</dbReference>
<dbReference type="Pfam" id="PF04221">
    <property type="entry name" value="RelB"/>
    <property type="match status" value="1"/>
</dbReference>
<dbReference type="KEGG" id="sat:SYN_02228"/>
<dbReference type="GO" id="GO:0044010">
    <property type="term" value="P:single-species biofilm formation"/>
    <property type="evidence" value="ECO:0007669"/>
    <property type="project" value="InterPro"/>
</dbReference>
<dbReference type="OrthoDB" id="1666683at2"/>
<dbReference type="NCBIfam" id="TIGR02384">
    <property type="entry name" value="RelB_DinJ"/>
    <property type="match status" value="1"/>
</dbReference>
<evidence type="ECO:0000313" key="4">
    <source>
        <dbReference type="Proteomes" id="UP000001933"/>
    </source>
</evidence>
<dbReference type="AlphaFoldDB" id="Q2LQY8"/>
<reference evidence="3 4" key="1">
    <citation type="journal article" date="2007" name="Proc. Natl. Acad. Sci. U.S.A.">
        <title>The genome of Syntrophus aciditrophicus: life at the thermodynamic limit of microbial growth.</title>
        <authorList>
            <person name="McInerney M.J."/>
            <person name="Rohlin L."/>
            <person name="Mouttaki H."/>
            <person name="Kim U."/>
            <person name="Krupp R.S."/>
            <person name="Rios-Hernandez L."/>
            <person name="Sieber J."/>
            <person name="Struchtemeyer C.G."/>
            <person name="Bhattacharyya A."/>
            <person name="Campbell J.W."/>
            <person name="Gunsalus R.P."/>
        </authorList>
    </citation>
    <scope>NUCLEOTIDE SEQUENCE [LARGE SCALE GENOMIC DNA]</scope>
    <source>
        <strain evidence="3 4">SB</strain>
    </source>
</reference>
<dbReference type="eggNOG" id="COG3077">
    <property type="taxonomic scope" value="Bacteria"/>
</dbReference>
<dbReference type="PANTHER" id="PTHR38781">
    <property type="entry name" value="ANTITOXIN DINJ-RELATED"/>
    <property type="match status" value="1"/>
</dbReference>
<dbReference type="GO" id="GO:0006355">
    <property type="term" value="P:regulation of DNA-templated transcription"/>
    <property type="evidence" value="ECO:0007669"/>
    <property type="project" value="InterPro"/>
</dbReference>
<dbReference type="PANTHER" id="PTHR38781:SF1">
    <property type="entry name" value="ANTITOXIN DINJ-RELATED"/>
    <property type="match status" value="1"/>
</dbReference>
<dbReference type="Proteomes" id="UP000001933">
    <property type="component" value="Chromosome"/>
</dbReference>
<dbReference type="InParanoid" id="Q2LQY8"/>